<dbReference type="EMBL" id="MT144263">
    <property type="protein sequence ID" value="QJA51440.1"/>
    <property type="molecule type" value="Genomic_DNA"/>
</dbReference>
<sequence length="463" mass="52161">MREFELTIDEALSNGLSPLKVTPFNSQLLQECLGFRLGEAGLEKFELKENPLPSGIDVTSSWPFPQFITGEAYNFLIVRDSLINHEDIVYSVSDDHLTVTHIFSIDQLTFGQGTLMEVADFGEYAFMTNGVIMIYWDTGINSWQEMITSLTIPMMKTVCNFKGQAIGGNIVSAWYDCDETFYVWSKIGQIDFTPDRYNEAGYRRDPYGGTIYHVRRLGDNVVGYSSKGIVLMSPVTAPAATFGFTELLDIGLINQGAMDGNIQEQLFLCKDKSLYKISKEGVKIIGYESYMDQLGTSEDIIISYDHLDKDYYIGNSVKTFLLSSKGLTEVPQHPSAIWNQDEETYILPADADDYKQTIITQPFDFGYAGQKTIFEMETDLLLGDDPEVAVSYYLNPTSYSTTNYVPLNDQNIASIIAAGNAFAFHLRYEPTYDNSRLSYIKVRYKMTDLRGIRGVYAPPPRGQ</sequence>
<evidence type="ECO:0000313" key="1">
    <source>
        <dbReference type="EMBL" id="QJA51440.1"/>
    </source>
</evidence>
<name>A0A6H1ZW56_9ZZZZ</name>
<reference evidence="1" key="1">
    <citation type="submission" date="2020-03" db="EMBL/GenBank/DDBJ databases">
        <title>The deep terrestrial virosphere.</title>
        <authorList>
            <person name="Holmfeldt K."/>
            <person name="Nilsson E."/>
            <person name="Simone D."/>
            <person name="Lopez-Fernandez M."/>
            <person name="Wu X."/>
            <person name="de Brujin I."/>
            <person name="Lundin D."/>
            <person name="Andersson A."/>
            <person name="Bertilsson S."/>
            <person name="Dopson M."/>
        </authorList>
    </citation>
    <scope>NUCLEOTIDE SEQUENCE</scope>
    <source>
        <strain evidence="1">TM448A02122</strain>
    </source>
</reference>
<accession>A0A6H1ZW56</accession>
<organism evidence="1">
    <name type="scientific">viral metagenome</name>
    <dbReference type="NCBI Taxonomy" id="1070528"/>
    <lineage>
        <taxon>unclassified sequences</taxon>
        <taxon>metagenomes</taxon>
        <taxon>organismal metagenomes</taxon>
    </lineage>
</organism>
<proteinExistence type="predicted"/>
<dbReference type="AlphaFoldDB" id="A0A6H1ZW56"/>
<protein>
    <submittedName>
        <fullName evidence="1">Uncharacterized protein</fullName>
    </submittedName>
</protein>
<gene>
    <name evidence="1" type="ORF">TM448A02122_0005</name>
</gene>